<comment type="caution">
    <text evidence="4">The sequence shown here is derived from an EMBL/GenBank/DDBJ whole genome shotgun (WGS) entry which is preliminary data.</text>
</comment>
<dbReference type="AlphaFoldDB" id="A0ABD6CII0"/>
<dbReference type="CDD" id="cd03794">
    <property type="entry name" value="GT4_WbuB-like"/>
    <property type="match status" value="1"/>
</dbReference>
<dbReference type="InterPro" id="IPR001296">
    <property type="entry name" value="Glyco_trans_1"/>
</dbReference>
<dbReference type="EMBL" id="JBHUDK010000002">
    <property type="protein sequence ID" value="MFD1597933.1"/>
    <property type="molecule type" value="Genomic_DNA"/>
</dbReference>
<keyword evidence="5" id="KW-1185">Reference proteome</keyword>
<evidence type="ECO:0000313" key="5">
    <source>
        <dbReference type="Proteomes" id="UP001597085"/>
    </source>
</evidence>
<dbReference type="Proteomes" id="UP001597085">
    <property type="component" value="Unassembled WGS sequence"/>
</dbReference>
<feature type="domain" description="Glycosyl transferase family 1" evidence="2">
    <location>
        <begin position="229"/>
        <end position="391"/>
    </location>
</feature>
<dbReference type="RefSeq" id="WP_256421264.1">
    <property type="nucleotide sequence ID" value="NZ_JANHDI010000007.1"/>
</dbReference>
<dbReference type="Pfam" id="PF13579">
    <property type="entry name" value="Glyco_trans_4_4"/>
    <property type="match status" value="1"/>
</dbReference>
<dbReference type="Pfam" id="PF00534">
    <property type="entry name" value="Glycos_transf_1"/>
    <property type="match status" value="1"/>
</dbReference>
<evidence type="ECO:0000256" key="1">
    <source>
        <dbReference type="SAM" id="MobiDB-lite"/>
    </source>
</evidence>
<dbReference type="InterPro" id="IPR028098">
    <property type="entry name" value="Glyco_trans_4-like_N"/>
</dbReference>
<dbReference type="PANTHER" id="PTHR12526">
    <property type="entry name" value="GLYCOSYLTRANSFERASE"/>
    <property type="match status" value="1"/>
</dbReference>
<evidence type="ECO:0000259" key="3">
    <source>
        <dbReference type="Pfam" id="PF13579"/>
    </source>
</evidence>
<proteinExistence type="predicted"/>
<dbReference type="SUPFAM" id="SSF53756">
    <property type="entry name" value="UDP-Glycosyltransferase/glycogen phosphorylase"/>
    <property type="match status" value="1"/>
</dbReference>
<name>A0ABD6CII0_9EURY</name>
<protein>
    <submittedName>
        <fullName evidence="4">Glycosyltransferase family 4 protein</fullName>
    </submittedName>
</protein>
<accession>A0ABD6CII0</accession>
<gene>
    <name evidence="4" type="ORF">ACFSBX_03045</name>
</gene>
<feature type="domain" description="Glycosyltransferase subfamily 4-like N-terminal" evidence="3">
    <location>
        <begin position="26"/>
        <end position="206"/>
    </location>
</feature>
<sequence length="439" mass="49635">MTDSEKEYVLVTEYFHPDTASTGQLLTDLAVGLQERGLDVTVYTGQPNYHSGANERQPRISTYRNVLVKRIRAPQLRQSSLPRRLFNWGTFTVWMFFALLVSSSENEREFVFVSNPPMLPIAMWAVSKIRGWEYTYIVYDLYPDQPVELGYIKRGGLVERVWSALQRYTFCDAEHVVALGPVMKERITRNAGPEFDPEKIEIIHNWADEEFIEPIEKEDNWFSREHDLVEPFTILYSGNIAHFHDLETVVRAVARLDDLNVRLLVIGEGDNKENVVELAARLGVKGGAVRFLSYQDWDDLPYSLTSGDVSLVTVREGFEGVCVSSKLYTSMAAGEPILCIAQPYDDEARIVRQADAGIQAAQGDVDAVADAIRAWHDDPDLVEQQGQNAREAFEENFTTDRSIDAYYRLLTDTNSDHGGPRQKSHTGEARTAGTDGREA</sequence>
<reference evidence="4 5" key="1">
    <citation type="journal article" date="2019" name="Int. J. Syst. Evol. Microbiol.">
        <title>The Global Catalogue of Microorganisms (GCM) 10K type strain sequencing project: providing services to taxonomists for standard genome sequencing and annotation.</title>
        <authorList>
            <consortium name="The Broad Institute Genomics Platform"/>
            <consortium name="The Broad Institute Genome Sequencing Center for Infectious Disease"/>
            <person name="Wu L."/>
            <person name="Ma J."/>
        </authorList>
    </citation>
    <scope>NUCLEOTIDE SEQUENCE [LARGE SCALE GENOMIC DNA]</scope>
    <source>
        <strain evidence="4 5">CGMCC 1.12121</strain>
    </source>
</reference>
<evidence type="ECO:0000313" key="4">
    <source>
        <dbReference type="EMBL" id="MFD1597933.1"/>
    </source>
</evidence>
<organism evidence="4 5">
    <name type="scientific">Halobellus rarus</name>
    <dbReference type="NCBI Taxonomy" id="1126237"/>
    <lineage>
        <taxon>Archaea</taxon>
        <taxon>Methanobacteriati</taxon>
        <taxon>Methanobacteriota</taxon>
        <taxon>Stenosarchaea group</taxon>
        <taxon>Halobacteria</taxon>
        <taxon>Halobacteriales</taxon>
        <taxon>Haloferacaceae</taxon>
        <taxon>Halobellus</taxon>
    </lineage>
</organism>
<feature type="region of interest" description="Disordered" evidence="1">
    <location>
        <begin position="411"/>
        <end position="439"/>
    </location>
</feature>
<dbReference type="Gene3D" id="3.40.50.2000">
    <property type="entry name" value="Glycogen Phosphorylase B"/>
    <property type="match status" value="2"/>
</dbReference>
<evidence type="ECO:0000259" key="2">
    <source>
        <dbReference type="Pfam" id="PF00534"/>
    </source>
</evidence>